<dbReference type="RefSeq" id="WP_027290123.1">
    <property type="nucleotide sequence ID" value="NZ_UGVL01000001.1"/>
</dbReference>
<evidence type="ECO:0000313" key="2">
    <source>
        <dbReference type="Proteomes" id="UP000255233"/>
    </source>
</evidence>
<keyword evidence="2" id="KW-1185">Reference proteome</keyword>
<dbReference type="AlphaFoldDB" id="A0A379MTD6"/>
<name>A0A379MTD6_9BACT</name>
<proteinExistence type="predicted"/>
<protein>
    <submittedName>
        <fullName evidence="1">Uncharacterized protein</fullName>
    </submittedName>
</protein>
<gene>
    <name evidence="1" type="ORF">NCTC11190_01236</name>
</gene>
<accession>A0A379MTD6</accession>
<dbReference type="Proteomes" id="UP000255233">
    <property type="component" value="Unassembled WGS sequence"/>
</dbReference>
<evidence type="ECO:0000313" key="1">
    <source>
        <dbReference type="EMBL" id="SUE34019.1"/>
    </source>
</evidence>
<organism evidence="1 2">
    <name type="scientific">Rikenella microfusus</name>
    <dbReference type="NCBI Taxonomy" id="28139"/>
    <lineage>
        <taxon>Bacteria</taxon>
        <taxon>Pseudomonadati</taxon>
        <taxon>Bacteroidota</taxon>
        <taxon>Bacteroidia</taxon>
        <taxon>Bacteroidales</taxon>
        <taxon>Rikenellaceae</taxon>
        <taxon>Rikenella</taxon>
    </lineage>
</organism>
<reference evidence="1 2" key="1">
    <citation type="submission" date="2018-06" db="EMBL/GenBank/DDBJ databases">
        <authorList>
            <consortium name="Pathogen Informatics"/>
            <person name="Doyle S."/>
        </authorList>
    </citation>
    <scope>NUCLEOTIDE SEQUENCE [LARGE SCALE GENOMIC DNA]</scope>
    <source>
        <strain evidence="1 2">NCTC11190</strain>
    </source>
</reference>
<dbReference type="OrthoDB" id="608366at2"/>
<sequence>MVDELLLNQIEDTEKIKNLSTANDYKVEAKGKDRREIEFFAKSVLCPTTSAIQSSSHRKRYVSECAGSYRFRNLQAKMEGKIPHFLHFLLDHKLSTRQELRMWFAPTSLETPALHKIKKYDTNKIEAEIAVYCVEVMDRHGENRVSCYPNDIIDAVRDAGLKADLTQIRSIFKDSWGLRSDKNSEYTFYHIGTEDDLFPMKKKGYYYKVSRELVEKLLLYVIFINNQIIIHSESTATLAQQADNNTATYSTIVAERTGNSVALVLQT</sequence>
<dbReference type="EMBL" id="UGVL01000001">
    <property type="protein sequence ID" value="SUE34019.1"/>
    <property type="molecule type" value="Genomic_DNA"/>
</dbReference>